<dbReference type="VEuPathDB" id="FungiDB:MELLADRAFT_112623"/>
<dbReference type="GeneID" id="18924743"/>
<name>F4S727_MELLP</name>
<dbReference type="OrthoDB" id="2507437at2759"/>
<reference evidence="2" key="1">
    <citation type="journal article" date="2011" name="Proc. Natl. Acad. Sci. U.S.A.">
        <title>Obligate biotrophy features unraveled by the genomic analysis of rust fungi.</title>
        <authorList>
            <person name="Duplessis S."/>
            <person name="Cuomo C.A."/>
            <person name="Lin Y.-C."/>
            <person name="Aerts A."/>
            <person name="Tisserant E."/>
            <person name="Veneault-Fourrey C."/>
            <person name="Joly D.L."/>
            <person name="Hacquard S."/>
            <person name="Amselem J."/>
            <person name="Cantarel B.L."/>
            <person name="Chiu R."/>
            <person name="Coutinho P.M."/>
            <person name="Feau N."/>
            <person name="Field M."/>
            <person name="Frey P."/>
            <person name="Gelhaye E."/>
            <person name="Goldberg J."/>
            <person name="Grabherr M.G."/>
            <person name="Kodira C.D."/>
            <person name="Kohler A."/>
            <person name="Kuees U."/>
            <person name="Lindquist E.A."/>
            <person name="Lucas S.M."/>
            <person name="Mago R."/>
            <person name="Mauceli E."/>
            <person name="Morin E."/>
            <person name="Murat C."/>
            <person name="Pangilinan J.L."/>
            <person name="Park R."/>
            <person name="Pearson M."/>
            <person name="Quesneville H."/>
            <person name="Rouhier N."/>
            <person name="Sakthikumar S."/>
            <person name="Salamov A.A."/>
            <person name="Schmutz J."/>
            <person name="Selles B."/>
            <person name="Shapiro H."/>
            <person name="Tanguay P."/>
            <person name="Tuskan G.A."/>
            <person name="Henrissat B."/>
            <person name="Van de Peer Y."/>
            <person name="Rouze P."/>
            <person name="Ellis J.G."/>
            <person name="Dodds P.N."/>
            <person name="Schein J.E."/>
            <person name="Zhong S."/>
            <person name="Hamelin R.C."/>
            <person name="Grigoriev I.V."/>
            <person name="Szabo L.J."/>
            <person name="Martin F."/>
        </authorList>
    </citation>
    <scope>NUCLEOTIDE SEQUENCE [LARGE SCALE GENOMIC DNA]</scope>
    <source>
        <strain evidence="2">98AG31 / pathotype 3-4-7</strain>
    </source>
</reference>
<protein>
    <submittedName>
        <fullName evidence="1">Uncharacterized protein</fullName>
    </submittedName>
</protein>
<dbReference type="HOGENOM" id="CLU_078578_0_0_1"/>
<evidence type="ECO:0000313" key="1">
    <source>
        <dbReference type="EMBL" id="EGF99566.1"/>
    </source>
</evidence>
<dbReference type="Proteomes" id="UP000001072">
    <property type="component" value="Unassembled WGS sequence"/>
</dbReference>
<dbReference type="RefSeq" id="XP_007417188.1">
    <property type="nucleotide sequence ID" value="XM_007417126.1"/>
</dbReference>
<dbReference type="InParanoid" id="F4S727"/>
<organism evidence="2">
    <name type="scientific">Melampsora larici-populina (strain 98AG31 / pathotype 3-4-7)</name>
    <name type="common">Poplar leaf rust fungus</name>
    <dbReference type="NCBI Taxonomy" id="747676"/>
    <lineage>
        <taxon>Eukaryota</taxon>
        <taxon>Fungi</taxon>
        <taxon>Dikarya</taxon>
        <taxon>Basidiomycota</taxon>
        <taxon>Pucciniomycotina</taxon>
        <taxon>Pucciniomycetes</taxon>
        <taxon>Pucciniales</taxon>
        <taxon>Melampsoraceae</taxon>
        <taxon>Melampsora</taxon>
    </lineage>
</organism>
<dbReference type="EMBL" id="GL883157">
    <property type="protein sequence ID" value="EGF99566.1"/>
    <property type="molecule type" value="Genomic_DNA"/>
</dbReference>
<accession>F4S727</accession>
<dbReference type="KEGG" id="mlr:MELLADRAFT_112623"/>
<gene>
    <name evidence="1" type="ORF">MELLADRAFT_112623</name>
</gene>
<proteinExistence type="predicted"/>
<evidence type="ECO:0000313" key="2">
    <source>
        <dbReference type="Proteomes" id="UP000001072"/>
    </source>
</evidence>
<sequence>MKRSHLSLKQPKNVSSSIARDYDIIYRHPPGECPEESAIQAAAQLVSKQQKTNVMLSNITEEVEEEILANSVMSLFNLLNPVNQSSDEQHPSQSVEIQANEQPTKALVYNDQHGAHLANTCLLDIRATNDSQVKKHQGNERARGDVNQLRNTRGGKMNPSECSKLVAVVMKSTEVTPTGVSRIHQWNITVKLDLSKHVQNTTSSLDLPTNAIITGGGISKNNPLEHGKFVVIIKNNVSTPYRPSVQTL</sequence>
<dbReference type="AlphaFoldDB" id="F4S727"/>
<keyword evidence="2" id="KW-1185">Reference proteome</keyword>